<evidence type="ECO:0000256" key="6">
    <source>
        <dbReference type="ARBA" id="ARBA00023146"/>
    </source>
</evidence>
<dbReference type="HAMAP" id="MF_01428">
    <property type="entry name" value="Glu_Q_tRNA_synth"/>
    <property type="match status" value="1"/>
</dbReference>
<dbReference type="PRINTS" id="PR00987">
    <property type="entry name" value="TRNASYNTHGLU"/>
</dbReference>
<feature type="short sequence motif" description="'HIGH' region" evidence="7">
    <location>
        <begin position="18"/>
        <end position="28"/>
    </location>
</feature>
<dbReference type="NCBIfam" id="NF004314">
    <property type="entry name" value="PRK05710.1-3"/>
    <property type="match status" value="1"/>
</dbReference>
<keyword evidence="8" id="KW-0648">Protein biosynthesis</keyword>
<organism evidence="10 11">
    <name type="scientific">Microbulbifer bruguierae</name>
    <dbReference type="NCBI Taxonomy" id="3029061"/>
    <lineage>
        <taxon>Bacteria</taxon>
        <taxon>Pseudomonadati</taxon>
        <taxon>Pseudomonadota</taxon>
        <taxon>Gammaproteobacteria</taxon>
        <taxon>Cellvibrionales</taxon>
        <taxon>Microbulbiferaceae</taxon>
        <taxon>Microbulbifer</taxon>
    </lineage>
</organism>
<dbReference type="Pfam" id="PF00749">
    <property type="entry name" value="tRNA-synt_1c"/>
    <property type="match status" value="1"/>
</dbReference>
<dbReference type="InterPro" id="IPR022380">
    <property type="entry name" value="Glu-Q_tRNA(Asp)_Synthase"/>
</dbReference>
<comment type="similarity">
    <text evidence="7">Belongs to the class-I aminoacyl-tRNA synthetase family. GluQ subfamily.</text>
</comment>
<name>A0ABY8NHU6_9GAMM</name>
<dbReference type="SUPFAM" id="SSF52374">
    <property type="entry name" value="Nucleotidylyl transferase"/>
    <property type="match status" value="1"/>
</dbReference>
<dbReference type="RefSeq" id="WP_280321964.1">
    <property type="nucleotide sequence ID" value="NZ_CP118605.1"/>
</dbReference>
<evidence type="ECO:0000259" key="9">
    <source>
        <dbReference type="Pfam" id="PF00749"/>
    </source>
</evidence>
<accession>A0ABY8NHU6</accession>
<dbReference type="NCBIfam" id="TIGR03838">
    <property type="entry name" value="queuosine_YadB"/>
    <property type="match status" value="1"/>
</dbReference>
<reference evidence="10 11" key="1">
    <citation type="submission" date="2023-02" db="EMBL/GenBank/DDBJ databases">
        <title>Description and genomic characterization of Microbulbifer bruguierae sp. nov., isolated from the sediment of mangrove plant Bruguiera sexangula.</title>
        <authorList>
            <person name="Long M."/>
        </authorList>
    </citation>
    <scope>NUCLEOTIDE SEQUENCE [LARGE SCALE GENOMIC DNA]</scope>
    <source>
        <strain evidence="10 11">H12</strain>
    </source>
</reference>
<dbReference type="InterPro" id="IPR000924">
    <property type="entry name" value="Glu/Gln-tRNA-synth"/>
</dbReference>
<feature type="binding site" evidence="7">
    <location>
        <position position="174"/>
    </location>
    <ligand>
        <name>L-glutamate</name>
        <dbReference type="ChEBI" id="CHEBI:29985"/>
    </ligand>
</feature>
<keyword evidence="2" id="KW-0479">Metal-binding</keyword>
<evidence type="ECO:0000313" key="11">
    <source>
        <dbReference type="Proteomes" id="UP001236500"/>
    </source>
</evidence>
<evidence type="ECO:0000256" key="5">
    <source>
        <dbReference type="ARBA" id="ARBA00022840"/>
    </source>
</evidence>
<evidence type="ECO:0000256" key="1">
    <source>
        <dbReference type="ARBA" id="ARBA00022598"/>
    </source>
</evidence>
<dbReference type="PANTHER" id="PTHR43311:SF1">
    <property type="entry name" value="GLUTAMYL-Q TRNA(ASP) SYNTHETASE"/>
    <property type="match status" value="1"/>
</dbReference>
<keyword evidence="5 7" id="KW-0067">ATP-binding</keyword>
<feature type="binding site" evidence="7">
    <location>
        <begin position="15"/>
        <end position="19"/>
    </location>
    <ligand>
        <name>L-glutamate</name>
        <dbReference type="ChEBI" id="CHEBI:29985"/>
    </ligand>
</feature>
<feature type="binding site" evidence="7">
    <location>
        <position position="233"/>
    </location>
    <ligand>
        <name>ATP</name>
        <dbReference type="ChEBI" id="CHEBI:30616"/>
    </ligand>
</feature>
<feature type="binding site" evidence="7">
    <location>
        <position position="192"/>
    </location>
    <ligand>
        <name>L-glutamate</name>
        <dbReference type="ChEBI" id="CHEBI:29985"/>
    </ligand>
</feature>
<dbReference type="InterPro" id="IPR020058">
    <property type="entry name" value="Glu/Gln-tRNA-synth_Ib_cat-dom"/>
</dbReference>
<comment type="caution">
    <text evidence="7">Lacks conserved residue(s) required for the propagation of feature annotation.</text>
</comment>
<evidence type="ECO:0000313" key="10">
    <source>
        <dbReference type="EMBL" id="WGL18020.1"/>
    </source>
</evidence>
<evidence type="ECO:0000256" key="2">
    <source>
        <dbReference type="ARBA" id="ARBA00022723"/>
    </source>
</evidence>
<keyword evidence="11" id="KW-1185">Reference proteome</keyword>
<dbReference type="Proteomes" id="UP001236500">
    <property type="component" value="Chromosome"/>
</dbReference>
<dbReference type="PANTHER" id="PTHR43311">
    <property type="entry name" value="GLUTAMATE--TRNA LIGASE"/>
    <property type="match status" value="1"/>
</dbReference>
<evidence type="ECO:0000256" key="3">
    <source>
        <dbReference type="ARBA" id="ARBA00022741"/>
    </source>
</evidence>
<protein>
    <recommendedName>
        <fullName evidence="7">Glutamyl-Q tRNA(Asp) synthetase</fullName>
        <shortName evidence="7">Glu-Q-RSs</shortName>
        <ecNumber evidence="7">6.1.1.-</ecNumber>
    </recommendedName>
</protein>
<keyword evidence="1 7" id="KW-0436">Ligase</keyword>
<keyword evidence="4" id="KW-0862">Zinc</keyword>
<dbReference type="EMBL" id="CP118605">
    <property type="protein sequence ID" value="WGL18020.1"/>
    <property type="molecule type" value="Genomic_DNA"/>
</dbReference>
<gene>
    <name evidence="10" type="primary">gluQRS</name>
    <name evidence="7" type="synonym">gluQ</name>
    <name evidence="10" type="ORF">PVT68_06900</name>
</gene>
<evidence type="ECO:0000256" key="7">
    <source>
        <dbReference type="HAMAP-Rule" id="MF_01428"/>
    </source>
</evidence>
<proteinExistence type="inferred from homology"/>
<dbReference type="InterPro" id="IPR049940">
    <property type="entry name" value="GluQ/Sye"/>
</dbReference>
<feature type="short sequence motif" description="'KMSKS' region" evidence="7">
    <location>
        <begin position="230"/>
        <end position="234"/>
    </location>
</feature>
<sequence length="294" mass="32868">MTSLAPPVSGKYIGRFAPSPTGPLHFGSLVCALGSYLDAKTHGGHWLVRMEDLDPPREMPGAAERILHTLDSHGLHSHAPVIWQSHRHQHYQDALERLAAQGLIYPCQCTREQIRKAGGHRRKNCTPHTANKEFAQRFRCAGEQESFSDLWHGLQTHPITEDPILKRKDGLFAYQLAVVVDDIAQGVNHVVRGADLLDCTGVQQRLFRALGSEPPQFGHLPLVMNEGGQKLSKQNQAAPLDDTLASGNLIRALQFLGFKPPLELALETPRQVLAWAIARWQRHQVDMRNRLLED</sequence>
<dbReference type="InterPro" id="IPR014729">
    <property type="entry name" value="Rossmann-like_a/b/a_fold"/>
</dbReference>
<comment type="function">
    <text evidence="7">Catalyzes the tRNA-independent activation of glutamate in presence of ATP and the subsequent transfer of glutamate onto a tRNA(Asp). Glutamate is transferred on the 2-amino-5-(4,5-dihydroxy-2-cyclopenten-1-yl) moiety of the queuosine in the wobble position of the QUC anticodon.</text>
</comment>
<feature type="binding site" evidence="7">
    <location>
        <position position="51"/>
    </location>
    <ligand>
        <name>L-glutamate</name>
        <dbReference type="ChEBI" id="CHEBI:29985"/>
    </ligand>
</feature>
<dbReference type="EC" id="6.1.1.-" evidence="7"/>
<dbReference type="Gene3D" id="3.40.50.620">
    <property type="entry name" value="HUPs"/>
    <property type="match status" value="1"/>
</dbReference>
<feature type="domain" description="Glutamyl/glutaminyl-tRNA synthetase class Ib catalytic" evidence="9">
    <location>
        <begin position="15"/>
        <end position="238"/>
    </location>
</feature>
<evidence type="ECO:0000256" key="4">
    <source>
        <dbReference type="ARBA" id="ARBA00022833"/>
    </source>
</evidence>
<keyword evidence="3 7" id="KW-0547">Nucleotide-binding</keyword>
<keyword evidence="6 7" id="KW-0030">Aminoacyl-tRNA synthetase</keyword>
<dbReference type="GO" id="GO:0016874">
    <property type="term" value="F:ligase activity"/>
    <property type="evidence" value="ECO:0007669"/>
    <property type="project" value="UniProtKB-KW"/>
</dbReference>
<evidence type="ECO:0000256" key="8">
    <source>
        <dbReference type="RuleBase" id="RU363037"/>
    </source>
</evidence>